<dbReference type="eggNOG" id="ENOG502Z8Z7">
    <property type="taxonomic scope" value="Bacteria"/>
</dbReference>
<dbReference type="Proteomes" id="UP000011758">
    <property type="component" value="Unassembled WGS sequence"/>
</dbReference>
<name>M2PLF0_9FIRM</name>
<dbReference type="BioCyc" id="ECAT999415-HMP:GTTI-1339-MONOMER"/>
<keyword evidence="4" id="KW-1185">Reference proteome</keyword>
<keyword evidence="1" id="KW-0812">Transmembrane</keyword>
<dbReference type="InterPro" id="IPR037126">
    <property type="entry name" value="PdaC/RsiV-like_sf"/>
</dbReference>
<protein>
    <recommendedName>
        <fullName evidence="2">DUF3298 domain-containing protein</fullName>
    </recommendedName>
</protein>
<dbReference type="Pfam" id="PF11738">
    <property type="entry name" value="DUF3298"/>
    <property type="match status" value="1"/>
</dbReference>
<reference evidence="3 4" key="1">
    <citation type="submission" date="2013-02" db="EMBL/GenBank/DDBJ databases">
        <title>The Genome Sequence of Lactobacillus catenaformis F0143.</title>
        <authorList>
            <consortium name="The Broad Institute Genome Sequencing Platform"/>
            <person name="Earl A."/>
            <person name="Ward D."/>
            <person name="Feldgarden M."/>
            <person name="Gevers D."/>
            <person name="Izard J."/>
            <person name="Blanton J.M."/>
            <person name="Mathney J."/>
            <person name="Dewhirst F.E."/>
            <person name="Young S.K."/>
            <person name="Zeng Q."/>
            <person name="Gargeya S."/>
            <person name="Fitzgerald M."/>
            <person name="Haas B."/>
            <person name="Abouelleil A."/>
            <person name="Alvarado L."/>
            <person name="Arachchi H.M."/>
            <person name="Berlin A."/>
            <person name="Chapman S.B."/>
            <person name="Gearin G."/>
            <person name="Goldberg J."/>
            <person name="Griggs A."/>
            <person name="Gujja S."/>
            <person name="Hansen M."/>
            <person name="Heiman D."/>
            <person name="Howarth C."/>
            <person name="Larimer J."/>
            <person name="Lui A."/>
            <person name="MacDonald P.J.P."/>
            <person name="McCowen C."/>
            <person name="Montmayeur A."/>
            <person name="Murphy C."/>
            <person name="Neiman D."/>
            <person name="Pearson M."/>
            <person name="Priest M."/>
            <person name="Roberts A."/>
            <person name="Saif S."/>
            <person name="Shea T."/>
            <person name="Sisk P."/>
            <person name="Stolte C."/>
            <person name="Sykes S."/>
            <person name="Wortman J."/>
            <person name="Nusbaum C."/>
            <person name="Birren B."/>
        </authorList>
    </citation>
    <scope>NUCLEOTIDE SEQUENCE [LARGE SCALE GENOMIC DNA]</scope>
    <source>
        <strain evidence="3 4">OT 569</strain>
    </source>
</reference>
<dbReference type="Gene3D" id="3.90.640.20">
    <property type="entry name" value="Heat-shock cognate protein, ATPase"/>
    <property type="match status" value="1"/>
</dbReference>
<organism evidence="3 4">
    <name type="scientific">Eggerthia catenaformis OT 569 = DSM 20559</name>
    <dbReference type="NCBI Taxonomy" id="999415"/>
    <lineage>
        <taxon>Bacteria</taxon>
        <taxon>Bacillati</taxon>
        <taxon>Bacillota</taxon>
        <taxon>Erysipelotrichia</taxon>
        <taxon>Erysipelotrichales</taxon>
        <taxon>Coprobacillaceae</taxon>
        <taxon>Eggerthia</taxon>
    </lineage>
</organism>
<dbReference type="OrthoDB" id="4990at2"/>
<dbReference type="InterPro" id="IPR021729">
    <property type="entry name" value="DUF3298"/>
</dbReference>
<keyword evidence="1" id="KW-0472">Membrane</keyword>
<feature type="transmembrane region" description="Helical" evidence="1">
    <location>
        <begin position="38"/>
        <end position="57"/>
    </location>
</feature>
<evidence type="ECO:0000259" key="2">
    <source>
        <dbReference type="Pfam" id="PF11738"/>
    </source>
</evidence>
<sequence length="272" mass="32125">MSADDRKITSMLKASAPSMNKNTEALFKEYFPRKRHHAYLKYAFVFLAAAFIILPNVSPQLSYALQDLPIIGPLFEVTSIHHKEKNIEQKKPIIKGNKKSEKAVTYMNKSVDQWTGQAISEFKKDYGNNHIARLRLDYKVITNSEKWFTLQVSIYETYADSFNRHRYYHIDKRTGKNIKLSYLFDKSYDYKKIFSENIIKQMEEAMKKDTNKIYWLDDNIAENFEHIKKNQSFYFDNEGNIVICFDKGEVAPYYMGNPQFTIKKSIFDKYLL</sequence>
<evidence type="ECO:0000256" key="1">
    <source>
        <dbReference type="SAM" id="Phobius"/>
    </source>
</evidence>
<evidence type="ECO:0000313" key="3">
    <source>
        <dbReference type="EMBL" id="EMD16379.1"/>
    </source>
</evidence>
<dbReference type="Gene3D" id="3.30.565.40">
    <property type="entry name" value="Fervidobacterium nodosum Rt17-B1 like"/>
    <property type="match status" value="1"/>
</dbReference>
<dbReference type="AlphaFoldDB" id="M2PLF0"/>
<feature type="domain" description="DUF3298" evidence="2">
    <location>
        <begin position="183"/>
        <end position="264"/>
    </location>
</feature>
<accession>M2PLF0</accession>
<dbReference type="STRING" id="999415.HMPREF9943_01305"/>
<dbReference type="EMBL" id="AGEJ01000021">
    <property type="protein sequence ID" value="EMD16379.1"/>
    <property type="molecule type" value="Genomic_DNA"/>
</dbReference>
<evidence type="ECO:0000313" key="4">
    <source>
        <dbReference type="Proteomes" id="UP000011758"/>
    </source>
</evidence>
<keyword evidence="1" id="KW-1133">Transmembrane helix</keyword>
<gene>
    <name evidence="3" type="ORF">HMPREF9943_01305</name>
</gene>
<dbReference type="RefSeq" id="WP_004803256.1">
    <property type="nucleotide sequence ID" value="NZ_KB446648.1"/>
</dbReference>
<comment type="caution">
    <text evidence="3">The sequence shown here is derived from an EMBL/GenBank/DDBJ whole genome shotgun (WGS) entry which is preliminary data.</text>
</comment>
<proteinExistence type="predicted"/>